<evidence type="ECO:0000313" key="4">
    <source>
        <dbReference type="EMBL" id="KAG9445193.1"/>
    </source>
</evidence>
<dbReference type="Proteomes" id="UP000825729">
    <property type="component" value="Unassembled WGS sequence"/>
</dbReference>
<dbReference type="InterPro" id="IPR039391">
    <property type="entry name" value="Phytocyanin-like"/>
</dbReference>
<evidence type="ECO:0000256" key="2">
    <source>
        <dbReference type="SAM" id="SignalP"/>
    </source>
</evidence>
<evidence type="ECO:0000313" key="5">
    <source>
        <dbReference type="Proteomes" id="UP000825729"/>
    </source>
</evidence>
<dbReference type="EMBL" id="JAINDJ010000006">
    <property type="protein sequence ID" value="KAG9445193.1"/>
    <property type="molecule type" value="Genomic_DNA"/>
</dbReference>
<protein>
    <recommendedName>
        <fullName evidence="3">Phytocyanin domain-containing protein</fullName>
    </recommendedName>
</protein>
<dbReference type="Gene3D" id="2.60.40.420">
    <property type="entry name" value="Cupredoxins - blue copper proteins"/>
    <property type="match status" value="1"/>
</dbReference>
<keyword evidence="2" id="KW-0732">Signal</keyword>
<feature type="signal peptide" evidence="2">
    <location>
        <begin position="1"/>
        <end position="20"/>
    </location>
</feature>
<reference evidence="4 5" key="1">
    <citation type="submission" date="2021-07" db="EMBL/GenBank/DDBJ databases">
        <title>The Aristolochia fimbriata genome: insights into angiosperm evolution, floral development and chemical biosynthesis.</title>
        <authorList>
            <person name="Jiao Y."/>
        </authorList>
    </citation>
    <scope>NUCLEOTIDE SEQUENCE [LARGE SCALE GENOMIC DNA]</scope>
    <source>
        <strain evidence="4">IBCAS-2021</strain>
        <tissue evidence="4">Leaf</tissue>
    </source>
</reference>
<gene>
    <name evidence="4" type="ORF">H6P81_016533</name>
</gene>
<proteinExistence type="predicted"/>
<dbReference type="PANTHER" id="PTHR33021:SF213">
    <property type="entry name" value="OS12G0454600 PROTEIN"/>
    <property type="match status" value="1"/>
</dbReference>
<dbReference type="InterPro" id="IPR008972">
    <property type="entry name" value="Cupredoxin"/>
</dbReference>
<feature type="domain" description="Phytocyanin" evidence="3">
    <location>
        <begin position="29"/>
        <end position="149"/>
    </location>
</feature>
<accession>A0AAV7E8P7</accession>
<feature type="compositionally biased region" description="Pro residues" evidence="1">
    <location>
        <begin position="157"/>
        <end position="175"/>
    </location>
</feature>
<dbReference type="FunFam" id="2.60.40.420:FF:000048">
    <property type="entry name" value="Early nodulin-like protein 18"/>
    <property type="match status" value="1"/>
</dbReference>
<keyword evidence="5" id="KW-1185">Reference proteome</keyword>
<organism evidence="4 5">
    <name type="scientific">Aristolochia fimbriata</name>
    <name type="common">White veined hardy Dutchman's pipe vine</name>
    <dbReference type="NCBI Taxonomy" id="158543"/>
    <lineage>
        <taxon>Eukaryota</taxon>
        <taxon>Viridiplantae</taxon>
        <taxon>Streptophyta</taxon>
        <taxon>Embryophyta</taxon>
        <taxon>Tracheophyta</taxon>
        <taxon>Spermatophyta</taxon>
        <taxon>Magnoliopsida</taxon>
        <taxon>Magnoliidae</taxon>
        <taxon>Piperales</taxon>
        <taxon>Aristolochiaceae</taxon>
        <taxon>Aristolochia</taxon>
    </lineage>
</organism>
<comment type="caution">
    <text evidence="4">The sequence shown here is derived from an EMBL/GenBank/DDBJ whole genome shotgun (WGS) entry which is preliminary data.</text>
</comment>
<dbReference type="PANTHER" id="PTHR33021">
    <property type="entry name" value="BLUE COPPER PROTEIN"/>
    <property type="match status" value="1"/>
</dbReference>
<dbReference type="GO" id="GO:0009055">
    <property type="term" value="F:electron transfer activity"/>
    <property type="evidence" value="ECO:0007669"/>
    <property type="project" value="InterPro"/>
</dbReference>
<dbReference type="InterPro" id="IPR003245">
    <property type="entry name" value="Phytocyanin_dom"/>
</dbReference>
<dbReference type="GO" id="GO:0005886">
    <property type="term" value="C:plasma membrane"/>
    <property type="evidence" value="ECO:0007669"/>
    <property type="project" value="TreeGrafter"/>
</dbReference>
<name>A0AAV7E8P7_ARIFI</name>
<feature type="region of interest" description="Disordered" evidence="1">
    <location>
        <begin position="149"/>
        <end position="198"/>
    </location>
</feature>
<dbReference type="PROSITE" id="PS51485">
    <property type="entry name" value="PHYTOCYANIN"/>
    <property type="match status" value="1"/>
</dbReference>
<dbReference type="Pfam" id="PF02298">
    <property type="entry name" value="Cu_bind_like"/>
    <property type="match status" value="1"/>
</dbReference>
<dbReference type="AlphaFoldDB" id="A0AAV7E8P7"/>
<evidence type="ECO:0000256" key="1">
    <source>
        <dbReference type="SAM" id="MobiDB-lite"/>
    </source>
</evidence>
<dbReference type="CDD" id="cd04216">
    <property type="entry name" value="Phytocyanin"/>
    <property type="match status" value="1"/>
</dbReference>
<feature type="chain" id="PRO_5043484974" description="Phytocyanin domain-containing protein" evidence="2">
    <location>
        <begin position="21"/>
        <end position="220"/>
    </location>
</feature>
<sequence>MGLVHGFFILLALLVACASGQSTSPPGYANHTVGGSAGWFFNSTTETPSANYSIWAQSLKFNLGDYLVFNTNSNHTVVQTYNETSYRNCDAGDDESDGDVSVYTGGEGFGQPALIAVPLTKVGSNYFFSGADDGDECEHGMKFEIKVNQGRGLPPSLNQPPPPPYKDPSQSPPDSPSGTGRDGGAGPGQKATANGSAPRGRFPALAMVGFHLFVSLLLAL</sequence>
<dbReference type="SUPFAM" id="SSF49503">
    <property type="entry name" value="Cupredoxins"/>
    <property type="match status" value="1"/>
</dbReference>
<evidence type="ECO:0000259" key="3">
    <source>
        <dbReference type="PROSITE" id="PS51485"/>
    </source>
</evidence>